<dbReference type="Gene3D" id="3.60.40.10">
    <property type="entry name" value="PPM-type phosphatase domain"/>
    <property type="match status" value="1"/>
</dbReference>
<name>A0A543G340_9FLAO</name>
<dbReference type="InterPro" id="IPR036457">
    <property type="entry name" value="PPM-type-like_dom_sf"/>
</dbReference>
<reference evidence="2 3" key="1">
    <citation type="submission" date="2019-06" db="EMBL/GenBank/DDBJ databases">
        <title>Genomic Encyclopedia of Archaeal and Bacterial Type Strains, Phase II (KMG-II): from individual species to whole genera.</title>
        <authorList>
            <person name="Goeker M."/>
        </authorList>
    </citation>
    <scope>NUCLEOTIDE SEQUENCE [LARGE SCALE GENOMIC DNA]</scope>
    <source>
        <strain evidence="2 3">DSM 24789</strain>
    </source>
</reference>
<evidence type="ECO:0000313" key="2">
    <source>
        <dbReference type="EMBL" id="TQM40506.1"/>
    </source>
</evidence>
<dbReference type="RefSeq" id="WP_243389468.1">
    <property type="nucleotide sequence ID" value="NZ_VFPJ01000001.1"/>
</dbReference>
<dbReference type="Proteomes" id="UP000320773">
    <property type="component" value="Unassembled WGS sequence"/>
</dbReference>
<accession>A0A543G340</accession>
<dbReference type="SUPFAM" id="SSF81606">
    <property type="entry name" value="PP2C-like"/>
    <property type="match status" value="1"/>
</dbReference>
<feature type="domain" description="PPM-type phosphatase" evidence="1">
    <location>
        <begin position="191"/>
        <end position="472"/>
    </location>
</feature>
<proteinExistence type="predicted"/>
<sequence length="493" mass="56301">MTKSYIEKLLFAHNKTITPKNNLIFEAFINDSEIINAVATILNQQKQIMANWQIRESIHDIISASIPIPNGTVGKVYDYAFANENALWNNMLHFEMKGLENVGLQFDPIEKRIFGTPNNNGDFKIILKFRVNGELENSILNEKTINLIINADPKSLWQNKASDHTDPFWKEDNVTSFEKIGDKNIVVASKRGRSHANVGSFRDDDFAFHHFEKNNWSVVAVSDGAGSAKYSRKGSEIACNEVINFFEIHFTEAPLNDFDLLLKEYAKENNLAKELINTEAIPQEQPIQEQKTASNKTSNQIAISKFIYHYLGGCAKHVFNKLDDFANKNGFEIKDLHSTLIFTLFKKYDFGYVLLSFGVGDCPIAVINKDFSDFKLMNWLDVGDYGGGTRFITMPEIFTNDKFSSRFGFKIFDDFSYLMLMTDGIYDAKFVVEANLEKLDKWKEFIADLNGNNEDQAKVIFDATHPDLAHQLSNWMDFWSPGNHDDRTLAVIF</sequence>
<dbReference type="InterPro" id="IPR001932">
    <property type="entry name" value="PPM-type_phosphatase-like_dom"/>
</dbReference>
<evidence type="ECO:0000313" key="3">
    <source>
        <dbReference type="Proteomes" id="UP000320773"/>
    </source>
</evidence>
<dbReference type="Pfam" id="PF13672">
    <property type="entry name" value="PP2C_2"/>
    <property type="match status" value="1"/>
</dbReference>
<gene>
    <name evidence="2" type="ORF">BC670_1397</name>
</gene>
<organism evidence="2 3">
    <name type="scientific">Flavobacterium branchiophilum</name>
    <dbReference type="NCBI Taxonomy" id="55197"/>
    <lineage>
        <taxon>Bacteria</taxon>
        <taxon>Pseudomonadati</taxon>
        <taxon>Bacteroidota</taxon>
        <taxon>Flavobacteriia</taxon>
        <taxon>Flavobacteriales</taxon>
        <taxon>Flavobacteriaceae</taxon>
        <taxon>Flavobacterium</taxon>
    </lineage>
</organism>
<evidence type="ECO:0000259" key="1">
    <source>
        <dbReference type="Pfam" id="PF13672"/>
    </source>
</evidence>
<comment type="caution">
    <text evidence="2">The sequence shown here is derived from an EMBL/GenBank/DDBJ whole genome shotgun (WGS) entry which is preliminary data.</text>
</comment>
<dbReference type="EMBL" id="VFPJ01000001">
    <property type="protein sequence ID" value="TQM40506.1"/>
    <property type="molecule type" value="Genomic_DNA"/>
</dbReference>
<dbReference type="AlphaFoldDB" id="A0A543G340"/>
<protein>
    <submittedName>
        <fullName evidence="2">Protein phosphatase 2C-like protein</fullName>
    </submittedName>
</protein>